<proteinExistence type="predicted"/>
<dbReference type="EMBL" id="FNXT01001261">
    <property type="protein sequence ID" value="SZX76576.1"/>
    <property type="molecule type" value="Genomic_DNA"/>
</dbReference>
<dbReference type="Proteomes" id="UP000256970">
    <property type="component" value="Unassembled WGS sequence"/>
</dbReference>
<evidence type="ECO:0000256" key="1">
    <source>
        <dbReference type="SAM" id="SignalP"/>
    </source>
</evidence>
<feature type="domain" description="EGF-like" evidence="2">
    <location>
        <begin position="222"/>
        <end position="270"/>
    </location>
</feature>
<feature type="domain" description="EGF-like" evidence="2">
    <location>
        <begin position="88"/>
        <end position="136"/>
    </location>
</feature>
<evidence type="ECO:0000313" key="3">
    <source>
        <dbReference type="EMBL" id="SZX76576.1"/>
    </source>
</evidence>
<sequence length="381" mass="38360">MARFALAVVLVALAASSVAAAQVSLSGFSCPAKVPGCAAKRCTVRTLGNQETHVCLRCQAGYTAVKGADGMSTVQCVPSTRSSLSGSSCSAQIPGCAAKRCTTRTISSQQTQVCLRCQAGYTAVKGADFLSTVQCVPAVAAPAAAPAAATRATSSSLAGISCPSIIPGCAAKRCTTRTFGAEQTHVCLRCQAGYTAVKGADGKSTVQCVPNAAAPAAISGQSCPTKIPGCAAKRCTTRSINSTTTFVCLRCAAGYTAVKGADGKSTVQCVAASQPAAQKVAILRSSLAGTSCPAQIPGCAAKRCTVRTINSSTTHVCLRCQTGFVPVFGSDGVSAVQCQAAGNDISVMANSTASQQQQQQQVVSNTYFGLLARVLAVAASV</sequence>
<keyword evidence="4" id="KW-1185">Reference proteome</keyword>
<feature type="signal peptide" evidence="1">
    <location>
        <begin position="1"/>
        <end position="20"/>
    </location>
</feature>
<dbReference type="AlphaFoldDB" id="A0A383WIJ8"/>
<evidence type="ECO:0000313" key="4">
    <source>
        <dbReference type="Proteomes" id="UP000256970"/>
    </source>
</evidence>
<protein>
    <recommendedName>
        <fullName evidence="2">EGF-like domain-containing protein</fullName>
    </recommendedName>
</protein>
<dbReference type="InterPro" id="IPR000742">
    <property type="entry name" value="EGF"/>
</dbReference>
<dbReference type="PROSITE" id="PS51257">
    <property type="entry name" value="PROKAR_LIPOPROTEIN"/>
    <property type="match status" value="1"/>
</dbReference>
<accession>A0A383WIJ8</accession>
<feature type="domain" description="EGF-like" evidence="2">
    <location>
        <begin position="29"/>
        <end position="77"/>
    </location>
</feature>
<organism evidence="3 4">
    <name type="scientific">Tetradesmus obliquus</name>
    <name type="common">Green alga</name>
    <name type="synonym">Acutodesmus obliquus</name>
    <dbReference type="NCBI Taxonomy" id="3088"/>
    <lineage>
        <taxon>Eukaryota</taxon>
        <taxon>Viridiplantae</taxon>
        <taxon>Chlorophyta</taxon>
        <taxon>core chlorophytes</taxon>
        <taxon>Chlorophyceae</taxon>
        <taxon>CS clade</taxon>
        <taxon>Sphaeropleales</taxon>
        <taxon>Scenedesmaceae</taxon>
        <taxon>Tetradesmus</taxon>
    </lineage>
</organism>
<gene>
    <name evidence="3" type="ORF">BQ4739_LOCUS16957</name>
</gene>
<name>A0A383WIJ8_TETOB</name>
<feature type="domain" description="EGF-like" evidence="2">
    <location>
        <begin position="161"/>
        <end position="209"/>
    </location>
</feature>
<keyword evidence="1" id="KW-0732">Signal</keyword>
<feature type="domain" description="EGF-like" evidence="2">
    <location>
        <begin position="291"/>
        <end position="339"/>
    </location>
</feature>
<dbReference type="SMART" id="SM00181">
    <property type="entry name" value="EGF"/>
    <property type="match status" value="5"/>
</dbReference>
<evidence type="ECO:0000259" key="2">
    <source>
        <dbReference type="SMART" id="SM00181"/>
    </source>
</evidence>
<feature type="chain" id="PRO_5016797798" description="EGF-like domain-containing protein" evidence="1">
    <location>
        <begin position="21"/>
        <end position="381"/>
    </location>
</feature>
<reference evidence="3 4" key="1">
    <citation type="submission" date="2016-10" db="EMBL/GenBank/DDBJ databases">
        <authorList>
            <person name="Cai Z."/>
        </authorList>
    </citation>
    <scope>NUCLEOTIDE SEQUENCE [LARGE SCALE GENOMIC DNA]</scope>
</reference>